<protein>
    <recommendedName>
        <fullName evidence="4">DUF3278 domain-containing protein</fullName>
    </recommendedName>
</protein>
<keyword evidence="3" id="KW-1185">Reference proteome</keyword>
<proteinExistence type="predicted"/>
<accession>A0ABY4HJJ8</accession>
<evidence type="ECO:0008006" key="4">
    <source>
        <dbReference type="Google" id="ProtNLM"/>
    </source>
</evidence>
<evidence type="ECO:0000256" key="1">
    <source>
        <dbReference type="SAM" id="Phobius"/>
    </source>
</evidence>
<keyword evidence="1" id="KW-0812">Transmembrane</keyword>
<dbReference type="EMBL" id="CP090145">
    <property type="protein sequence ID" value="UOX33011.1"/>
    <property type="molecule type" value="Genomic_DNA"/>
</dbReference>
<keyword evidence="1" id="KW-0472">Membrane</keyword>
<feature type="transmembrane region" description="Helical" evidence="1">
    <location>
        <begin position="62"/>
        <end position="82"/>
    </location>
</feature>
<feature type="transmembrane region" description="Helical" evidence="1">
    <location>
        <begin position="37"/>
        <end position="56"/>
    </location>
</feature>
<reference evidence="2" key="1">
    <citation type="submission" date="2021-12" db="EMBL/GenBank/DDBJ databases">
        <authorList>
            <person name="Cha I.-T."/>
            <person name="Lee K.-E."/>
            <person name="Park S.-J."/>
        </authorList>
    </citation>
    <scope>NUCLEOTIDE SEQUENCE</scope>
    <source>
        <strain evidence="2">YSM-43</strain>
    </source>
</reference>
<gene>
    <name evidence="2" type="ORF">LXD69_13305</name>
</gene>
<reference evidence="2" key="2">
    <citation type="submission" date="2022-04" db="EMBL/GenBank/DDBJ databases">
        <title>Complete Genome Sequence of Flavobacterium sediminilitoris YSM-43, Isolated from a Tidal Sediment.</title>
        <authorList>
            <person name="Lee P.A."/>
        </authorList>
    </citation>
    <scope>NUCLEOTIDE SEQUENCE</scope>
    <source>
        <strain evidence="2">YSM-43</strain>
    </source>
</reference>
<dbReference type="RefSeq" id="WP_045971359.1">
    <property type="nucleotide sequence ID" value="NZ_CP090145.1"/>
</dbReference>
<organism evidence="2 3">
    <name type="scientific">Flavobacterium sediminilitoris</name>
    <dbReference type="NCBI Taxonomy" id="2024526"/>
    <lineage>
        <taxon>Bacteria</taxon>
        <taxon>Pseudomonadati</taxon>
        <taxon>Bacteroidota</taxon>
        <taxon>Flavobacteriia</taxon>
        <taxon>Flavobacteriales</taxon>
        <taxon>Flavobacteriaceae</taxon>
        <taxon>Flavobacterium</taxon>
    </lineage>
</organism>
<evidence type="ECO:0000313" key="3">
    <source>
        <dbReference type="Proteomes" id="UP000830454"/>
    </source>
</evidence>
<name>A0ABY4HJJ8_9FLAO</name>
<sequence length="183" mass="21596">MENDKLTQLWNQNKSNFTIVSPETIIKKAKKQRYGQFIAITVMALTVLILLIYSIYNINNQWNNFTFGLVLMISSLTFRIILEFASLYQKENQLISLDNVSFKKYLKRHYKLRLTINYIITPICFTIYVFGFTKLLPYFKREFSEGFYIYILISGIISLFILAIIIANNIIKESNFLKQLNIK</sequence>
<evidence type="ECO:0000313" key="2">
    <source>
        <dbReference type="EMBL" id="UOX33011.1"/>
    </source>
</evidence>
<dbReference type="Proteomes" id="UP000830454">
    <property type="component" value="Chromosome"/>
</dbReference>
<feature type="transmembrane region" description="Helical" evidence="1">
    <location>
        <begin position="147"/>
        <end position="171"/>
    </location>
</feature>
<keyword evidence="1" id="KW-1133">Transmembrane helix</keyword>
<feature type="transmembrane region" description="Helical" evidence="1">
    <location>
        <begin position="114"/>
        <end position="135"/>
    </location>
</feature>